<organism evidence="2">
    <name type="scientific">Vibrio parahaemolyticus</name>
    <dbReference type="NCBI Taxonomy" id="670"/>
    <lineage>
        <taxon>Bacteria</taxon>
        <taxon>Pseudomonadati</taxon>
        <taxon>Pseudomonadota</taxon>
        <taxon>Gammaproteobacteria</taxon>
        <taxon>Vibrionales</taxon>
        <taxon>Vibrionaceae</taxon>
        <taxon>Vibrio</taxon>
    </lineage>
</organism>
<feature type="transmembrane region" description="Helical" evidence="1">
    <location>
        <begin position="20"/>
        <end position="39"/>
    </location>
</feature>
<keyword evidence="1" id="KW-0472">Membrane</keyword>
<feature type="transmembrane region" description="Helical" evidence="1">
    <location>
        <begin position="270"/>
        <end position="288"/>
    </location>
</feature>
<proteinExistence type="predicted"/>
<feature type="transmembrane region" description="Helical" evidence="1">
    <location>
        <begin position="46"/>
        <end position="62"/>
    </location>
</feature>
<accession>A0A7M1VMW3</accession>
<dbReference type="RefSeq" id="WP_425235152.1">
    <property type="nucleotide sequence ID" value="NZ_LRFX01000008.1"/>
</dbReference>
<name>A0A7M1VMW3_VIBPH</name>
<evidence type="ECO:0008006" key="3">
    <source>
        <dbReference type="Google" id="ProtNLM"/>
    </source>
</evidence>
<reference evidence="2" key="1">
    <citation type="submission" date="2020-08" db="EMBL/GenBank/DDBJ databases">
        <title>Genetic structure, function and evolution of capsule biosynthesis loci in Vibrio parahaemolyticus.</title>
        <authorList>
            <person name="Li L."/>
            <person name="Bian S."/>
        </authorList>
    </citation>
    <scope>NUCLEOTIDE SEQUENCE</scope>
    <source>
        <strain evidence="2">VP429</strain>
    </source>
</reference>
<feature type="transmembrane region" description="Helical" evidence="1">
    <location>
        <begin position="185"/>
        <end position="207"/>
    </location>
</feature>
<protein>
    <recommendedName>
        <fullName evidence="3">Polysaccharide polymerase</fullName>
    </recommendedName>
</protein>
<gene>
    <name evidence="2" type="ORF">VP429_00010</name>
</gene>
<dbReference type="Pfam" id="PF14897">
    <property type="entry name" value="EpsG"/>
    <property type="match status" value="1"/>
</dbReference>
<evidence type="ECO:0000313" key="2">
    <source>
        <dbReference type="EMBL" id="QOS16398.1"/>
    </source>
</evidence>
<feature type="transmembrane region" description="Helical" evidence="1">
    <location>
        <begin position="219"/>
        <end position="244"/>
    </location>
</feature>
<sequence>MNQRLYTSIFCNTVNAMALITFPVIGLFLSLCSQVLLYFNKKTSKINNIIIAFGFAILAFQYERLDGSGDIVKYEIAYNYISNEASLSQVFQDFYNIFYSGWNTVLYFTAKIFDNFNYVNFIFVLIYYKLLTSIVDKFANTKKELIYLLFFFILYLSLPFLFTTYRNQASFLVFFYGVLCCNRIARYALMIVSISLHPASIFLLLIYTLKNIVRVNVNFLPLILILGFLIKPIIQLFSGLLLHIPFVGGKIQTYIMGDWSNYDFSRASDLLQIINTAGIVFTVIFSFYILKRHRIARSDYISFILVYFATSLLFVSFQTFAQRYILFCFPLYIPVIISAFRVGSSLEKLVLTFLMILTIDVRFFTVFSNRSFVIGEGFPDNIIASTVNIFNLL</sequence>
<evidence type="ECO:0000256" key="1">
    <source>
        <dbReference type="SAM" id="Phobius"/>
    </source>
</evidence>
<dbReference type="EMBL" id="MT898050">
    <property type="protein sequence ID" value="QOS16398.1"/>
    <property type="molecule type" value="Genomic_DNA"/>
</dbReference>
<feature type="transmembrane region" description="Helical" evidence="1">
    <location>
        <begin position="146"/>
        <end position="165"/>
    </location>
</feature>
<keyword evidence="1" id="KW-1133">Transmembrane helix</keyword>
<dbReference type="AlphaFoldDB" id="A0A7M1VMW3"/>
<dbReference type="InterPro" id="IPR049458">
    <property type="entry name" value="EpsG-like"/>
</dbReference>
<keyword evidence="1" id="KW-0812">Transmembrane</keyword>
<feature type="transmembrane region" description="Helical" evidence="1">
    <location>
        <begin position="300"/>
        <end position="318"/>
    </location>
</feature>